<reference evidence="7" key="1">
    <citation type="submission" date="2009-12" db="EMBL/GenBank/DDBJ databases">
        <title>Sequence of Clostridiales genomosp. BVAB3 str. UPII9-5.</title>
        <authorList>
            <person name="Madupu R."/>
            <person name="Durkin A.S."/>
            <person name="Torralba M."/>
            <person name="Methe B."/>
            <person name="Sutton G.G."/>
            <person name="Strausberg R.L."/>
            <person name="Nelson K.E."/>
        </authorList>
    </citation>
    <scope>NUCLEOTIDE SEQUENCE [LARGE SCALE GENOMIC DNA]</scope>
    <source>
        <strain evidence="7">28L</strain>
    </source>
</reference>
<proteinExistence type="inferred from homology"/>
<dbReference type="RefSeq" id="WP_007391732.1">
    <property type="nucleotide sequence ID" value="NZ_ADGP01000015.1"/>
</dbReference>
<dbReference type="OrthoDB" id="9779903at2"/>
<name>D3LU45_9FIRM</name>
<keyword evidence="1 4" id="KW-0378">Hydrolase</keyword>
<keyword evidence="3 4" id="KW-0119">Carbohydrate metabolism</keyword>
<reference evidence="6 8" key="3">
    <citation type="submission" date="2011-04" db="EMBL/GenBank/DDBJ databases">
        <authorList>
            <person name="Harkins D.M."/>
            <person name="Madupu R."/>
            <person name="Durkin A.S."/>
            <person name="Torralba M."/>
            <person name="Methe B."/>
            <person name="Sutton G.G."/>
            <person name="Nelson K.E."/>
        </authorList>
    </citation>
    <scope>NUCLEOTIDE SEQUENCE [LARGE SCALE GENOMIC DNA]</scope>
    <source>
        <strain evidence="6 8">UPII 199-6</strain>
    </source>
</reference>
<evidence type="ECO:0000256" key="1">
    <source>
        <dbReference type="ARBA" id="ARBA00022801"/>
    </source>
</evidence>
<dbReference type="AlphaFoldDB" id="D3LU45"/>
<evidence type="ECO:0000313" key="7">
    <source>
        <dbReference type="Proteomes" id="UP000003242"/>
    </source>
</evidence>
<dbReference type="EMBL" id="ADGP01000015">
    <property type="protein sequence ID" value="EFD94322.1"/>
    <property type="molecule type" value="Genomic_DNA"/>
</dbReference>
<comment type="caution">
    <text evidence="5">The sequence shown here is derived from an EMBL/GenBank/DDBJ whole genome shotgun (WGS) entry which is preliminary data.</text>
</comment>
<evidence type="ECO:0000256" key="4">
    <source>
        <dbReference type="HAMAP-Rule" id="MF_01854"/>
    </source>
</evidence>
<dbReference type="UniPathway" id="UPA00138"/>
<dbReference type="EC" id="3.1.3.11" evidence="4"/>
<keyword evidence="2 4" id="KW-0464">Manganese</keyword>
<evidence type="ECO:0000313" key="5">
    <source>
        <dbReference type="EMBL" id="EFD94322.1"/>
    </source>
</evidence>
<dbReference type="InterPro" id="IPR029052">
    <property type="entry name" value="Metallo-depent_PP-like"/>
</dbReference>
<dbReference type="STRING" id="699218.HMPREF0889_0909"/>
<dbReference type="Gene3D" id="3.60.21.10">
    <property type="match status" value="1"/>
</dbReference>
<comment type="pathway">
    <text evidence="4">Carbohydrate biosynthesis; gluconeogenesis.</text>
</comment>
<comment type="similarity">
    <text evidence="4">Belongs to the FBPase class 3 family.</text>
</comment>
<dbReference type="GO" id="GO:0006094">
    <property type="term" value="P:gluconeogenesis"/>
    <property type="evidence" value="ECO:0007669"/>
    <property type="project" value="UniProtKB-UniRule"/>
</dbReference>
<organism evidence="5 7">
    <name type="scientific">Megasphaera lornae</name>
    <dbReference type="NCBI Taxonomy" id="1000568"/>
    <lineage>
        <taxon>Bacteria</taxon>
        <taxon>Bacillati</taxon>
        <taxon>Bacillota</taxon>
        <taxon>Negativicutes</taxon>
        <taxon>Veillonellales</taxon>
        <taxon>Veillonellaceae</taxon>
        <taxon>Megasphaera</taxon>
    </lineage>
</organism>
<dbReference type="GO" id="GO:0042132">
    <property type="term" value="F:fructose 1,6-bisphosphate 1-phosphatase activity"/>
    <property type="evidence" value="ECO:0007669"/>
    <property type="project" value="UniProtKB-UniRule"/>
</dbReference>
<keyword evidence="8" id="KW-1185">Reference proteome</keyword>
<dbReference type="EMBL" id="AFIJ01000039">
    <property type="protein sequence ID" value="EGL39300.1"/>
    <property type="molecule type" value="Genomic_DNA"/>
</dbReference>
<evidence type="ECO:0000313" key="6">
    <source>
        <dbReference type="EMBL" id="EGL39300.1"/>
    </source>
</evidence>
<gene>
    <name evidence="4" type="primary">fbp</name>
    <name evidence="5" type="ORF">HMPREF0889_0909</name>
    <name evidence="6" type="ORF">HMPREF1039_0469</name>
</gene>
<evidence type="ECO:0000256" key="3">
    <source>
        <dbReference type="ARBA" id="ARBA00023277"/>
    </source>
</evidence>
<dbReference type="eggNOG" id="COG3855">
    <property type="taxonomic scope" value="Bacteria"/>
</dbReference>
<dbReference type="Proteomes" id="UP000004018">
    <property type="component" value="Unassembled WGS sequence"/>
</dbReference>
<evidence type="ECO:0000256" key="2">
    <source>
        <dbReference type="ARBA" id="ARBA00023211"/>
    </source>
</evidence>
<comment type="catalytic activity">
    <reaction evidence="4">
        <text>beta-D-fructose 1,6-bisphosphate + H2O = beta-D-fructose 6-phosphate + phosphate</text>
        <dbReference type="Rhea" id="RHEA:11064"/>
        <dbReference type="ChEBI" id="CHEBI:15377"/>
        <dbReference type="ChEBI" id="CHEBI:32966"/>
        <dbReference type="ChEBI" id="CHEBI:43474"/>
        <dbReference type="ChEBI" id="CHEBI:57634"/>
        <dbReference type="EC" id="3.1.3.11"/>
    </reaction>
</comment>
<dbReference type="SUPFAM" id="SSF56300">
    <property type="entry name" value="Metallo-dependent phosphatases"/>
    <property type="match status" value="1"/>
</dbReference>
<sequence>MSESIASYTPERLRYLELLAKEYPTQAATFTEIINLQAIVNLPKGTEHFMSDLHGEYEAFYHILNNCSGVIREKVDLLFSQTLTGQERANVLTLIYYPKEKMDMLVREHKLTDAWARTNLDILLQVAKLLSSKYSRSRVRKAMAPVFRFVIDELLHAQPEEDKNRHAYHTKIVDSILETGSIREFITALAALIKRLAVDHLHIIGDIYDRGPHADKIMDTLMQHHSLDIQWGNHDILWMGAAAGSLACTANVLRNNIRYHNLEILESGYGISLRSFALFALRTYTQDDGIDPMVKAINVVLSKLEGQAIMRHPEYGMADRLLFHTINREQGTILLGGKTYALTTRDFPTVDPQDPYALSAEEEKIMTQIQTAFLESERLQQHVRFFYSHGAMYCSYNNNLLFHGGIPLQEDGSFKEVMIQGKAYHGKALMERVDRLVRQAYQQRDPDSLDYMWYLWVGIDSPVSGRTVKTFERSYIVDETTWKEPQNAYYRLNRDKRECIKILHEFGIDSPQGHIINGHTPVKVKKGESPIRAEGKEICIDGGFCKAYQGSTGIAGYTLIFNSHGIRIKSHYPFKNVAQVLQHNADIESDSAQIEWEPKRLMIGDTDEGKKLWQMIEALKDLLQAYRQGSVQEKMPAAETPDF</sequence>
<reference evidence="5" key="2">
    <citation type="submission" date="2009-12" db="EMBL/GenBank/DDBJ databases">
        <authorList>
            <person name="Madupu R."/>
            <person name="Durkin A.S."/>
            <person name="Torralba M."/>
            <person name="Methe B."/>
            <person name="Sutton G.G."/>
            <person name="Strausberg R.L."/>
            <person name="Nelson K.E."/>
        </authorList>
    </citation>
    <scope>NUCLEOTIDE SEQUENCE</scope>
    <source>
        <strain evidence="5">28L</strain>
    </source>
</reference>
<dbReference type="Pfam" id="PF06874">
    <property type="entry name" value="FBPase_2"/>
    <property type="match status" value="1"/>
</dbReference>
<accession>D3LU45</accession>
<evidence type="ECO:0000313" key="8">
    <source>
        <dbReference type="Proteomes" id="UP000004018"/>
    </source>
</evidence>
<dbReference type="Proteomes" id="UP000003242">
    <property type="component" value="Unassembled WGS sequence"/>
</dbReference>
<comment type="cofactor">
    <cofactor evidence="4">
        <name>Mn(2+)</name>
        <dbReference type="ChEBI" id="CHEBI:29035"/>
    </cofactor>
</comment>
<dbReference type="HAMAP" id="MF_01854">
    <property type="entry name" value="FBPase_class3"/>
    <property type="match status" value="1"/>
</dbReference>
<protein>
    <recommendedName>
        <fullName evidence="4">Fructose-1,6-bisphosphatase class 3</fullName>
        <shortName evidence="4">FBPase class 3</shortName>
        <ecNumber evidence="4">3.1.3.11</ecNumber>
    </recommendedName>
    <alternativeName>
        <fullName evidence="4">D-fructose-1,6-bisphosphate 1-phosphohydrolase class 3</fullName>
    </alternativeName>
</protein>
<dbReference type="InterPro" id="IPR009164">
    <property type="entry name" value="FBPtase_class3"/>
</dbReference>